<keyword evidence="2" id="KW-1185">Reference proteome</keyword>
<dbReference type="Proteomes" id="UP000503840">
    <property type="component" value="Unassembled WGS sequence"/>
</dbReference>
<organism evidence="1 2">
    <name type="scientific">Desulfovibrio subterraneus</name>
    <dbReference type="NCBI Taxonomy" id="2718620"/>
    <lineage>
        <taxon>Bacteria</taxon>
        <taxon>Pseudomonadati</taxon>
        <taxon>Thermodesulfobacteriota</taxon>
        <taxon>Desulfovibrionia</taxon>
        <taxon>Desulfovibrionales</taxon>
        <taxon>Desulfovibrionaceae</taxon>
        <taxon>Desulfovibrio</taxon>
    </lineage>
</organism>
<proteinExistence type="predicted"/>
<comment type="caution">
    <text evidence="1">The sequence shown here is derived from an EMBL/GenBank/DDBJ whole genome shotgun (WGS) entry which is preliminary data.</text>
</comment>
<reference evidence="1 2" key="1">
    <citation type="submission" date="2020-05" db="EMBL/GenBank/DDBJ databases">
        <title>Draft genome sequence of Desulfovibrio sp. strain HN2T.</title>
        <authorList>
            <person name="Ueno A."/>
            <person name="Tamazawa S."/>
            <person name="Tamamura S."/>
            <person name="Murakami T."/>
            <person name="Kiyama T."/>
            <person name="Inomata H."/>
            <person name="Amano Y."/>
            <person name="Miyakawa K."/>
            <person name="Tamaki H."/>
            <person name="Naganuma T."/>
            <person name="Kaneko K."/>
        </authorList>
    </citation>
    <scope>NUCLEOTIDE SEQUENCE [LARGE SCALE GENOMIC DNA]</scope>
    <source>
        <strain evidence="1 2">HN2</strain>
    </source>
</reference>
<protein>
    <submittedName>
        <fullName evidence="1">Uncharacterized protein</fullName>
    </submittedName>
</protein>
<dbReference type="EMBL" id="BLVO01000016">
    <property type="protein sequence ID" value="GFM34587.1"/>
    <property type="molecule type" value="Genomic_DNA"/>
</dbReference>
<dbReference type="AlphaFoldDB" id="A0A7J0BLJ3"/>
<accession>A0A7J0BLJ3</accession>
<gene>
    <name evidence="1" type="ORF">DSM101010T_29520</name>
</gene>
<evidence type="ECO:0000313" key="1">
    <source>
        <dbReference type="EMBL" id="GFM34587.1"/>
    </source>
</evidence>
<name>A0A7J0BLJ3_9BACT</name>
<sequence length="63" mass="6790">MTHANKDELIRIARESGLPVSEDATVTDVVQLLGTLPILTDEIAEALNHILGNVRQVDNAARA</sequence>
<dbReference type="RefSeq" id="WP_174406266.1">
    <property type="nucleotide sequence ID" value="NZ_BLVO01000016.1"/>
</dbReference>
<evidence type="ECO:0000313" key="2">
    <source>
        <dbReference type="Proteomes" id="UP000503840"/>
    </source>
</evidence>